<keyword evidence="2" id="KW-0472">Membrane</keyword>
<gene>
    <name evidence="3" type="ORF">FM104_09995</name>
</gene>
<evidence type="ECO:0000313" key="3">
    <source>
        <dbReference type="EMBL" id="SJN38207.1"/>
    </source>
</evidence>
<feature type="region of interest" description="Disordered" evidence="1">
    <location>
        <begin position="1"/>
        <end position="31"/>
    </location>
</feature>
<sequence>MVENMAENQRSKYVGGAEGAPPLPPPGGYHGARRAGGGLDAAAGLPPASGSGDVTYAPGGPAGKKPVNTIGLIAISVTALFVLVLLLMMGAGGTDALYGATLLVLQLIVVGVIVAAMLTPRGRMLGSIALALTLVFNVATVGAMGALRSAATHAYDGTKSDEQKHEQGYPGVKGTANSDVLNGMTLEEVQAKGDALMAEARERVTERFGYTWVEGGKVDISPERNGYGGESMLKRYTSTTWTTSEPVQDNSRKRAIIRVINEVVLEYGMWDLYALNSPESGISPDVLANLYGSAEVERQHTWEYYTDKFPEPLRFYVDAYDLSKDSTGQFRQQREAIQQQFGEPLEGVQLMIFAREVLSDADRAAYEEKLKEYPGF</sequence>
<dbReference type="AlphaFoldDB" id="A0A1R4K1K6"/>
<name>A0A1R4K1K6_9MICO</name>
<proteinExistence type="predicted"/>
<dbReference type="Proteomes" id="UP000196320">
    <property type="component" value="Unassembled WGS sequence"/>
</dbReference>
<organism evidence="3 4">
    <name type="scientific">Microbacterium esteraromaticum</name>
    <dbReference type="NCBI Taxonomy" id="57043"/>
    <lineage>
        <taxon>Bacteria</taxon>
        <taxon>Bacillati</taxon>
        <taxon>Actinomycetota</taxon>
        <taxon>Actinomycetes</taxon>
        <taxon>Micrococcales</taxon>
        <taxon>Microbacteriaceae</taxon>
        <taxon>Microbacterium</taxon>
    </lineage>
</organism>
<reference evidence="3 4" key="1">
    <citation type="submission" date="2017-02" db="EMBL/GenBank/DDBJ databases">
        <authorList>
            <person name="Peterson S.W."/>
        </authorList>
    </citation>
    <scope>NUCLEOTIDE SEQUENCE [LARGE SCALE GENOMIC DNA]</scope>
    <source>
        <strain evidence="3 4">B Mb 05.01</strain>
    </source>
</reference>
<feature type="transmembrane region" description="Helical" evidence="2">
    <location>
        <begin position="125"/>
        <end position="147"/>
    </location>
</feature>
<evidence type="ECO:0000313" key="4">
    <source>
        <dbReference type="Proteomes" id="UP000196320"/>
    </source>
</evidence>
<keyword evidence="2" id="KW-1133">Transmembrane helix</keyword>
<dbReference type="EMBL" id="FUKO01000022">
    <property type="protein sequence ID" value="SJN38207.1"/>
    <property type="molecule type" value="Genomic_DNA"/>
</dbReference>
<evidence type="ECO:0000256" key="2">
    <source>
        <dbReference type="SAM" id="Phobius"/>
    </source>
</evidence>
<feature type="transmembrane region" description="Helical" evidence="2">
    <location>
        <begin position="97"/>
        <end position="118"/>
    </location>
</feature>
<evidence type="ECO:0000256" key="1">
    <source>
        <dbReference type="SAM" id="MobiDB-lite"/>
    </source>
</evidence>
<protein>
    <submittedName>
        <fullName evidence="3">Uncharacterized protein</fullName>
    </submittedName>
</protein>
<feature type="transmembrane region" description="Helical" evidence="2">
    <location>
        <begin position="70"/>
        <end position="91"/>
    </location>
</feature>
<keyword evidence="2" id="KW-0812">Transmembrane</keyword>
<keyword evidence="4" id="KW-1185">Reference proteome</keyword>
<accession>A0A1R4K1K6</accession>